<dbReference type="InterPro" id="IPR013321">
    <property type="entry name" value="Arc_rbn_hlx_hlx"/>
</dbReference>
<feature type="domain" description="Antitoxin FitA-like ribbon-helix-helix" evidence="1">
    <location>
        <begin position="27"/>
        <end position="63"/>
    </location>
</feature>
<dbReference type="GO" id="GO:0006355">
    <property type="term" value="P:regulation of DNA-templated transcription"/>
    <property type="evidence" value="ECO:0007669"/>
    <property type="project" value="InterPro"/>
</dbReference>
<dbReference type="EMBL" id="CP000786">
    <property type="protein sequence ID" value="ABZ98436.1"/>
    <property type="molecule type" value="Genomic_DNA"/>
</dbReference>
<proteinExistence type="predicted"/>
<accession>B0SKU3</accession>
<gene>
    <name evidence="2" type="ordered locus">LEPBI_I2345</name>
</gene>
<evidence type="ECO:0000259" key="1">
    <source>
        <dbReference type="Pfam" id="PF22513"/>
    </source>
</evidence>
<keyword evidence="3" id="KW-1185">Reference proteome</keyword>
<dbReference type="Proteomes" id="UP000001847">
    <property type="component" value="Chromosome I"/>
</dbReference>
<protein>
    <recommendedName>
        <fullName evidence="1">Antitoxin FitA-like ribbon-helix-helix domain-containing protein</fullName>
    </recommendedName>
</protein>
<dbReference type="Pfam" id="PF22513">
    <property type="entry name" value="FitA-like_RHH"/>
    <property type="match status" value="1"/>
</dbReference>
<evidence type="ECO:0000313" key="2">
    <source>
        <dbReference type="EMBL" id="ABZ98436.1"/>
    </source>
</evidence>
<organism evidence="2 3">
    <name type="scientific">Leptospira biflexa serovar Patoc (strain Patoc 1 / ATCC 23582 / Paris)</name>
    <dbReference type="NCBI Taxonomy" id="456481"/>
    <lineage>
        <taxon>Bacteria</taxon>
        <taxon>Pseudomonadati</taxon>
        <taxon>Spirochaetota</taxon>
        <taxon>Spirochaetia</taxon>
        <taxon>Leptospirales</taxon>
        <taxon>Leptospiraceae</taxon>
        <taxon>Leptospira</taxon>
    </lineage>
</organism>
<dbReference type="HOGENOM" id="CLU_168212_0_0_12"/>
<name>B0SKU3_LEPBP</name>
<dbReference type="InterPro" id="IPR053853">
    <property type="entry name" value="FitA-like_RHH"/>
</dbReference>
<dbReference type="Gene3D" id="1.10.1220.10">
    <property type="entry name" value="Met repressor-like"/>
    <property type="match status" value="1"/>
</dbReference>
<dbReference type="SUPFAM" id="SSF47598">
    <property type="entry name" value="Ribbon-helix-helix"/>
    <property type="match status" value="1"/>
</dbReference>
<dbReference type="InterPro" id="IPR010985">
    <property type="entry name" value="Ribbon_hlx_hlx"/>
</dbReference>
<dbReference type="AlphaFoldDB" id="B0SKU3"/>
<dbReference type="STRING" id="456481.LEPBI_I2345"/>
<dbReference type="KEGG" id="lbi:LEPBI_I2345"/>
<dbReference type="OrthoDB" id="361385at2"/>
<sequence>MFLNLILENCMKYACILMNHHYILKMANLQVRDIDNRLYESLKRRAELEHRSVSQEVVMMIENHLKRDNLESELQTREFLKLTNSWHDNKDAKDIISDIRSSRSRNNQSRTTDELFD</sequence>
<reference evidence="2 3" key="1">
    <citation type="journal article" date="2008" name="PLoS ONE">
        <title>Genome sequence of the saprophyte Leptospira biflexa provides insights into the evolution of Leptospira and the pathogenesis of leptospirosis.</title>
        <authorList>
            <person name="Picardeau M."/>
            <person name="Bulach D.M."/>
            <person name="Bouchier C."/>
            <person name="Zuerner R.L."/>
            <person name="Zidane N."/>
            <person name="Wilson P.J."/>
            <person name="Creno S."/>
            <person name="Kuczek E.S."/>
            <person name="Bommezzadri S."/>
            <person name="Davis J.C."/>
            <person name="McGrath A."/>
            <person name="Johnson M.J."/>
            <person name="Boursaux-Eude C."/>
            <person name="Seemann T."/>
            <person name="Rouy Z."/>
            <person name="Coppel R.L."/>
            <person name="Rood J.I."/>
            <person name="Lajus A."/>
            <person name="Davies J.K."/>
            <person name="Medigue C."/>
            <person name="Adler B."/>
        </authorList>
    </citation>
    <scope>NUCLEOTIDE SEQUENCE [LARGE SCALE GENOMIC DNA]</scope>
    <source>
        <strain evidence="3">Patoc 1 / ATCC 23582 / Paris</strain>
    </source>
</reference>
<evidence type="ECO:0000313" key="3">
    <source>
        <dbReference type="Proteomes" id="UP000001847"/>
    </source>
</evidence>